<reference evidence="1" key="2">
    <citation type="journal article" date="2015" name="Fish Shellfish Immunol.">
        <title>Early steps in the European eel (Anguilla anguilla)-Vibrio vulnificus interaction in the gills: Role of the RtxA13 toxin.</title>
        <authorList>
            <person name="Callol A."/>
            <person name="Pajuelo D."/>
            <person name="Ebbesson L."/>
            <person name="Teles M."/>
            <person name="MacKenzie S."/>
            <person name="Amaro C."/>
        </authorList>
    </citation>
    <scope>NUCLEOTIDE SEQUENCE</scope>
</reference>
<reference evidence="1" key="1">
    <citation type="submission" date="2014-11" db="EMBL/GenBank/DDBJ databases">
        <authorList>
            <person name="Amaro Gonzalez C."/>
        </authorList>
    </citation>
    <scope>NUCLEOTIDE SEQUENCE</scope>
</reference>
<proteinExistence type="predicted"/>
<dbReference type="AlphaFoldDB" id="A0A0E9UIV6"/>
<protein>
    <submittedName>
        <fullName evidence="1">Uncharacterized protein</fullName>
    </submittedName>
</protein>
<organism evidence="1">
    <name type="scientific">Anguilla anguilla</name>
    <name type="common">European freshwater eel</name>
    <name type="synonym">Muraena anguilla</name>
    <dbReference type="NCBI Taxonomy" id="7936"/>
    <lineage>
        <taxon>Eukaryota</taxon>
        <taxon>Metazoa</taxon>
        <taxon>Chordata</taxon>
        <taxon>Craniata</taxon>
        <taxon>Vertebrata</taxon>
        <taxon>Euteleostomi</taxon>
        <taxon>Actinopterygii</taxon>
        <taxon>Neopterygii</taxon>
        <taxon>Teleostei</taxon>
        <taxon>Anguilliformes</taxon>
        <taxon>Anguillidae</taxon>
        <taxon>Anguilla</taxon>
    </lineage>
</organism>
<accession>A0A0E9UIV6</accession>
<sequence length="26" mass="2956">MASQPPILQIERVHDCFVSQQATKND</sequence>
<evidence type="ECO:0000313" key="1">
    <source>
        <dbReference type="EMBL" id="JAH65682.1"/>
    </source>
</evidence>
<name>A0A0E9UIV6_ANGAN</name>
<dbReference type="EMBL" id="GBXM01042895">
    <property type="protein sequence ID" value="JAH65682.1"/>
    <property type="molecule type" value="Transcribed_RNA"/>
</dbReference>